<dbReference type="Proteomes" id="UP000724584">
    <property type="component" value="Unassembled WGS sequence"/>
</dbReference>
<organism evidence="1 2">
    <name type="scientific">Chaetomium tenue</name>
    <dbReference type="NCBI Taxonomy" id="1854479"/>
    <lineage>
        <taxon>Eukaryota</taxon>
        <taxon>Fungi</taxon>
        <taxon>Dikarya</taxon>
        <taxon>Ascomycota</taxon>
        <taxon>Pezizomycotina</taxon>
        <taxon>Sordariomycetes</taxon>
        <taxon>Sordariomycetidae</taxon>
        <taxon>Sordariales</taxon>
        <taxon>Chaetomiaceae</taxon>
        <taxon>Chaetomium</taxon>
    </lineage>
</organism>
<comment type="caution">
    <text evidence="1">The sequence shown here is derived from an EMBL/GenBank/DDBJ whole genome shotgun (WGS) entry which is preliminary data.</text>
</comment>
<keyword evidence="2" id="KW-1185">Reference proteome</keyword>
<reference evidence="1 2" key="1">
    <citation type="journal article" date="2021" name="Nat. Commun.">
        <title>Genetic determinants of endophytism in the Arabidopsis root mycobiome.</title>
        <authorList>
            <person name="Mesny F."/>
            <person name="Miyauchi S."/>
            <person name="Thiergart T."/>
            <person name="Pickel B."/>
            <person name="Atanasova L."/>
            <person name="Karlsson M."/>
            <person name="Huettel B."/>
            <person name="Barry K.W."/>
            <person name="Haridas S."/>
            <person name="Chen C."/>
            <person name="Bauer D."/>
            <person name="Andreopoulos W."/>
            <person name="Pangilinan J."/>
            <person name="LaButti K."/>
            <person name="Riley R."/>
            <person name="Lipzen A."/>
            <person name="Clum A."/>
            <person name="Drula E."/>
            <person name="Henrissat B."/>
            <person name="Kohler A."/>
            <person name="Grigoriev I.V."/>
            <person name="Martin F.M."/>
            <person name="Hacquard S."/>
        </authorList>
    </citation>
    <scope>NUCLEOTIDE SEQUENCE [LARGE SCALE GENOMIC DNA]</scope>
    <source>
        <strain evidence="1 2">MPI-SDFR-AT-0079</strain>
    </source>
</reference>
<name>A0ACB7PBA7_9PEZI</name>
<evidence type="ECO:0000313" key="2">
    <source>
        <dbReference type="Proteomes" id="UP000724584"/>
    </source>
</evidence>
<dbReference type="EMBL" id="JAGIZQ010000003">
    <property type="protein sequence ID" value="KAH6636360.1"/>
    <property type="molecule type" value="Genomic_DNA"/>
</dbReference>
<proteinExistence type="predicted"/>
<accession>A0ACB7PBA7</accession>
<gene>
    <name evidence="1" type="ORF">F5144DRAFT_176595</name>
</gene>
<evidence type="ECO:0000313" key="1">
    <source>
        <dbReference type="EMBL" id="KAH6636360.1"/>
    </source>
</evidence>
<protein>
    <submittedName>
        <fullName evidence="1">Uncharacterized protein</fullName>
    </submittedName>
</protein>
<sequence>MPTAPGVVNFLGDTQVSAVFMIDGSSKIFRANLAPPVQGANSGPGTVTYDNGDFPESASSFSGRLGPDTYQLTFENGLKIEGKFNSAISGTHNVRGAGAWIGA</sequence>